<dbReference type="GO" id="GO:0003697">
    <property type="term" value="F:single-stranded DNA binding"/>
    <property type="evidence" value="ECO:0007669"/>
    <property type="project" value="TreeGrafter"/>
</dbReference>
<evidence type="ECO:0000256" key="2">
    <source>
        <dbReference type="ARBA" id="ARBA00023242"/>
    </source>
</evidence>
<evidence type="ECO:0000259" key="3">
    <source>
        <dbReference type="Pfam" id="PF08423"/>
    </source>
</evidence>
<dbReference type="Proteomes" id="UP000305948">
    <property type="component" value="Unassembled WGS sequence"/>
</dbReference>
<dbReference type="GO" id="GO:0005815">
    <property type="term" value="C:microtubule organizing center"/>
    <property type="evidence" value="ECO:0007669"/>
    <property type="project" value="TreeGrafter"/>
</dbReference>
<evidence type="ECO:0000256" key="1">
    <source>
        <dbReference type="ARBA" id="ARBA00004123"/>
    </source>
</evidence>
<keyword evidence="2" id="KW-0539">Nucleus</keyword>
<dbReference type="InterPro" id="IPR027417">
    <property type="entry name" value="P-loop_NTPase"/>
</dbReference>
<dbReference type="PANTHER" id="PTHR46457:SF1">
    <property type="entry name" value="DNA REPAIR PROTEIN RAD51 HOMOLOG 4"/>
    <property type="match status" value="1"/>
</dbReference>
<proteinExistence type="predicted"/>
<dbReference type="GO" id="GO:0042148">
    <property type="term" value="P:DNA strand invasion"/>
    <property type="evidence" value="ECO:0007669"/>
    <property type="project" value="TreeGrafter"/>
</dbReference>
<dbReference type="Gene3D" id="3.40.50.300">
    <property type="entry name" value="P-loop containing nucleotide triphosphate hydrolases"/>
    <property type="match status" value="1"/>
</dbReference>
<protein>
    <submittedName>
        <fullName evidence="4">P-loop containing nucleoside triphosphate hydrolase protein</fullName>
    </submittedName>
</protein>
<dbReference type="PANTHER" id="PTHR46457">
    <property type="entry name" value="DNA REPAIR PROTEIN RAD51 HOMOLOG 4"/>
    <property type="match status" value="1"/>
</dbReference>
<dbReference type="GO" id="GO:0000400">
    <property type="term" value="F:four-way junction DNA binding"/>
    <property type="evidence" value="ECO:0007669"/>
    <property type="project" value="TreeGrafter"/>
</dbReference>
<dbReference type="Pfam" id="PF08423">
    <property type="entry name" value="Rad51"/>
    <property type="match status" value="1"/>
</dbReference>
<dbReference type="InterPro" id="IPR013632">
    <property type="entry name" value="Rad51_C"/>
</dbReference>
<dbReference type="GO" id="GO:0000723">
    <property type="term" value="P:telomere maintenance"/>
    <property type="evidence" value="ECO:0007669"/>
    <property type="project" value="TreeGrafter"/>
</dbReference>
<organism evidence="4 5">
    <name type="scientific">Heliocybe sulcata</name>
    <dbReference type="NCBI Taxonomy" id="5364"/>
    <lineage>
        <taxon>Eukaryota</taxon>
        <taxon>Fungi</taxon>
        <taxon>Dikarya</taxon>
        <taxon>Basidiomycota</taxon>
        <taxon>Agaricomycotina</taxon>
        <taxon>Agaricomycetes</taxon>
        <taxon>Gloeophyllales</taxon>
        <taxon>Gloeophyllaceae</taxon>
        <taxon>Heliocybe</taxon>
    </lineage>
</organism>
<dbReference type="InterPro" id="IPR051988">
    <property type="entry name" value="HRR_RAD51_Paralog"/>
</dbReference>
<dbReference type="STRING" id="5364.A0A5C3MXR8"/>
<comment type="subcellular location">
    <subcellularLocation>
        <location evidence="1">Nucleus</location>
    </subcellularLocation>
</comment>
<dbReference type="GO" id="GO:0033063">
    <property type="term" value="C:Rad51B-Rad51C-Rad51D-XRCC2 complex"/>
    <property type="evidence" value="ECO:0007669"/>
    <property type="project" value="TreeGrafter"/>
</dbReference>
<evidence type="ECO:0000313" key="4">
    <source>
        <dbReference type="EMBL" id="TFK49990.1"/>
    </source>
</evidence>
<gene>
    <name evidence="4" type="ORF">OE88DRAFT_303726</name>
</gene>
<dbReference type="EMBL" id="ML213514">
    <property type="protein sequence ID" value="TFK49990.1"/>
    <property type="molecule type" value="Genomic_DNA"/>
</dbReference>
<dbReference type="GO" id="GO:0008094">
    <property type="term" value="F:ATP-dependent activity, acting on DNA"/>
    <property type="evidence" value="ECO:0007669"/>
    <property type="project" value="TreeGrafter"/>
</dbReference>
<evidence type="ECO:0000313" key="5">
    <source>
        <dbReference type="Proteomes" id="UP000305948"/>
    </source>
</evidence>
<reference evidence="4 5" key="1">
    <citation type="journal article" date="2019" name="Nat. Ecol. Evol.">
        <title>Megaphylogeny resolves global patterns of mushroom evolution.</title>
        <authorList>
            <person name="Varga T."/>
            <person name="Krizsan K."/>
            <person name="Foldi C."/>
            <person name="Dima B."/>
            <person name="Sanchez-Garcia M."/>
            <person name="Sanchez-Ramirez S."/>
            <person name="Szollosi G.J."/>
            <person name="Szarkandi J.G."/>
            <person name="Papp V."/>
            <person name="Albert L."/>
            <person name="Andreopoulos W."/>
            <person name="Angelini C."/>
            <person name="Antonin V."/>
            <person name="Barry K.W."/>
            <person name="Bougher N.L."/>
            <person name="Buchanan P."/>
            <person name="Buyck B."/>
            <person name="Bense V."/>
            <person name="Catcheside P."/>
            <person name="Chovatia M."/>
            <person name="Cooper J."/>
            <person name="Damon W."/>
            <person name="Desjardin D."/>
            <person name="Finy P."/>
            <person name="Geml J."/>
            <person name="Haridas S."/>
            <person name="Hughes K."/>
            <person name="Justo A."/>
            <person name="Karasinski D."/>
            <person name="Kautmanova I."/>
            <person name="Kiss B."/>
            <person name="Kocsube S."/>
            <person name="Kotiranta H."/>
            <person name="LaButti K.M."/>
            <person name="Lechner B.E."/>
            <person name="Liimatainen K."/>
            <person name="Lipzen A."/>
            <person name="Lukacs Z."/>
            <person name="Mihaltcheva S."/>
            <person name="Morgado L.N."/>
            <person name="Niskanen T."/>
            <person name="Noordeloos M.E."/>
            <person name="Ohm R.A."/>
            <person name="Ortiz-Santana B."/>
            <person name="Ovrebo C."/>
            <person name="Racz N."/>
            <person name="Riley R."/>
            <person name="Savchenko A."/>
            <person name="Shiryaev A."/>
            <person name="Soop K."/>
            <person name="Spirin V."/>
            <person name="Szebenyi C."/>
            <person name="Tomsovsky M."/>
            <person name="Tulloss R.E."/>
            <person name="Uehling J."/>
            <person name="Grigoriev I.V."/>
            <person name="Vagvolgyi C."/>
            <person name="Papp T."/>
            <person name="Martin F.M."/>
            <person name="Miettinen O."/>
            <person name="Hibbett D.S."/>
            <person name="Nagy L.G."/>
        </authorList>
    </citation>
    <scope>NUCLEOTIDE SEQUENCE [LARGE SCALE GENOMIC DNA]</scope>
    <source>
        <strain evidence="4 5">OMC1185</strain>
    </source>
</reference>
<name>A0A5C3MXR8_9AGAM</name>
<feature type="domain" description="Rad51-like C-terminal" evidence="3">
    <location>
        <begin position="87"/>
        <end position="291"/>
    </location>
</feature>
<dbReference type="OrthoDB" id="336321at2759"/>
<keyword evidence="4" id="KW-0378">Hydrolase</keyword>
<dbReference type="GO" id="GO:0007131">
    <property type="term" value="P:reciprocal meiotic recombination"/>
    <property type="evidence" value="ECO:0007669"/>
    <property type="project" value="TreeGrafter"/>
</dbReference>
<accession>A0A5C3MXR8</accession>
<dbReference type="GO" id="GO:0005657">
    <property type="term" value="C:replication fork"/>
    <property type="evidence" value="ECO:0007669"/>
    <property type="project" value="TreeGrafter"/>
</dbReference>
<keyword evidence="5" id="KW-1185">Reference proteome</keyword>
<dbReference type="SUPFAM" id="SSF52540">
    <property type="entry name" value="P-loop containing nucleoside triphosphate hydrolases"/>
    <property type="match status" value="1"/>
</dbReference>
<dbReference type="GO" id="GO:0000724">
    <property type="term" value="P:double-strand break repair via homologous recombination"/>
    <property type="evidence" value="ECO:0007669"/>
    <property type="project" value="TreeGrafter"/>
</dbReference>
<dbReference type="GO" id="GO:0016787">
    <property type="term" value="F:hydrolase activity"/>
    <property type="evidence" value="ECO:0007669"/>
    <property type="project" value="UniProtKB-KW"/>
</dbReference>
<sequence length="335" mass="36520">MDPKDLAPPLPVALVDALRQCSIHTDMDFLFSGTVDDLLRRLSSYPILRDELEFYLAQVARLASAPACTGTERYTQAHRSRVSAPYFRTGIQDLDELIDCFGGSRVIEISGVQGSGKTALARHLTLQHLSKVPDSVALWLDTTGDFEVEKGAKWLVKAEGQAAVTALERLQVSMPLKDVEEAEALLNALRSSLSNPPGDGLITRCIVIDTVTKLLASRLSAASSQGHAFMTTFMRELRSLARTYSVAVYVINDTSSAQPCNPASAFTSNTRKPALGPSFAFLTDACLWLAKCDTYGINNDDGTTSHVAEVLRSRATQSGRWCTFKIRDGIFLQPS</sequence>
<dbReference type="AlphaFoldDB" id="A0A5C3MXR8"/>